<proteinExistence type="predicted"/>
<dbReference type="CDD" id="cd07042">
    <property type="entry name" value="STAS_SulP_like_sulfate_transporter"/>
    <property type="match status" value="1"/>
</dbReference>
<feature type="transmembrane region" description="Helical" evidence="5">
    <location>
        <begin position="350"/>
        <end position="373"/>
    </location>
</feature>
<dbReference type="InterPro" id="IPR036513">
    <property type="entry name" value="STAS_dom_sf"/>
</dbReference>
<evidence type="ECO:0000256" key="5">
    <source>
        <dbReference type="SAM" id="Phobius"/>
    </source>
</evidence>
<keyword evidence="4 5" id="KW-0472">Membrane</keyword>
<dbReference type="Proteomes" id="UP001352263">
    <property type="component" value="Unassembled WGS sequence"/>
</dbReference>
<evidence type="ECO:0000259" key="6">
    <source>
        <dbReference type="PROSITE" id="PS50801"/>
    </source>
</evidence>
<dbReference type="InterPro" id="IPR002645">
    <property type="entry name" value="STAS_dom"/>
</dbReference>
<gene>
    <name evidence="7" type="ORF">RY831_12675</name>
</gene>
<protein>
    <submittedName>
        <fullName evidence="7">SulP family inorganic anion transporter</fullName>
    </submittedName>
</protein>
<feature type="transmembrane region" description="Helical" evidence="5">
    <location>
        <begin position="101"/>
        <end position="122"/>
    </location>
</feature>
<feature type="transmembrane region" description="Helical" evidence="5">
    <location>
        <begin position="134"/>
        <end position="156"/>
    </location>
</feature>
<accession>A0ABU6J8N9</accession>
<feature type="transmembrane region" description="Helical" evidence="5">
    <location>
        <begin position="204"/>
        <end position="221"/>
    </location>
</feature>
<keyword evidence="2 5" id="KW-0812">Transmembrane</keyword>
<evidence type="ECO:0000256" key="1">
    <source>
        <dbReference type="ARBA" id="ARBA00004141"/>
    </source>
</evidence>
<dbReference type="EMBL" id="JAWIIV010000009">
    <property type="protein sequence ID" value="MEC4720009.1"/>
    <property type="molecule type" value="Genomic_DNA"/>
</dbReference>
<evidence type="ECO:0000256" key="2">
    <source>
        <dbReference type="ARBA" id="ARBA00022692"/>
    </source>
</evidence>
<feature type="transmembrane region" description="Helical" evidence="5">
    <location>
        <begin position="176"/>
        <end position="197"/>
    </location>
</feature>
<dbReference type="PANTHER" id="PTHR11814">
    <property type="entry name" value="SULFATE TRANSPORTER"/>
    <property type="match status" value="1"/>
</dbReference>
<comment type="caution">
    <text evidence="7">The sequence shown here is derived from an EMBL/GenBank/DDBJ whole genome shotgun (WGS) entry which is preliminary data.</text>
</comment>
<feature type="transmembrane region" description="Helical" evidence="5">
    <location>
        <begin position="254"/>
        <end position="272"/>
    </location>
</feature>
<feature type="transmembrane region" description="Helical" evidence="5">
    <location>
        <begin position="320"/>
        <end position="344"/>
    </location>
</feature>
<evidence type="ECO:0000313" key="7">
    <source>
        <dbReference type="EMBL" id="MEC4720009.1"/>
    </source>
</evidence>
<name>A0ABU6J8N9_9BURK</name>
<dbReference type="InterPro" id="IPR011547">
    <property type="entry name" value="SLC26A/SulP_dom"/>
</dbReference>
<keyword evidence="3 5" id="KW-1133">Transmembrane helix</keyword>
<dbReference type="Gene3D" id="3.30.750.24">
    <property type="entry name" value="STAS domain"/>
    <property type="match status" value="1"/>
</dbReference>
<keyword evidence="8" id="KW-1185">Reference proteome</keyword>
<dbReference type="PROSITE" id="PS50801">
    <property type="entry name" value="STAS"/>
    <property type="match status" value="1"/>
</dbReference>
<feature type="transmembrane region" description="Helical" evidence="5">
    <location>
        <begin position="58"/>
        <end position="81"/>
    </location>
</feature>
<dbReference type="Pfam" id="PF00916">
    <property type="entry name" value="Sulfate_transp"/>
    <property type="match status" value="1"/>
</dbReference>
<evidence type="ECO:0000256" key="3">
    <source>
        <dbReference type="ARBA" id="ARBA00022989"/>
    </source>
</evidence>
<evidence type="ECO:0000313" key="8">
    <source>
        <dbReference type="Proteomes" id="UP001352263"/>
    </source>
</evidence>
<evidence type="ECO:0000256" key="4">
    <source>
        <dbReference type="ARBA" id="ARBA00023136"/>
    </source>
</evidence>
<dbReference type="SUPFAM" id="SSF52091">
    <property type="entry name" value="SpoIIaa-like"/>
    <property type="match status" value="1"/>
</dbReference>
<dbReference type="Pfam" id="PF01740">
    <property type="entry name" value="STAS"/>
    <property type="match status" value="1"/>
</dbReference>
<dbReference type="InterPro" id="IPR001902">
    <property type="entry name" value="SLC26A/SulP_fam"/>
</dbReference>
<organism evidence="7 8">
    <name type="scientific">Noviherbaspirillum album</name>
    <dbReference type="NCBI Taxonomy" id="3080276"/>
    <lineage>
        <taxon>Bacteria</taxon>
        <taxon>Pseudomonadati</taxon>
        <taxon>Pseudomonadota</taxon>
        <taxon>Betaproteobacteria</taxon>
        <taxon>Burkholderiales</taxon>
        <taxon>Oxalobacteraceae</taxon>
        <taxon>Noviherbaspirillum</taxon>
    </lineage>
</organism>
<dbReference type="RefSeq" id="WP_326506724.1">
    <property type="nucleotide sequence ID" value="NZ_JAWIIV010000009.1"/>
</dbReference>
<feature type="transmembrane region" description="Helical" evidence="5">
    <location>
        <begin position="385"/>
        <end position="418"/>
    </location>
</feature>
<comment type="subcellular location">
    <subcellularLocation>
        <location evidence="1">Membrane</location>
        <topology evidence="1">Multi-pass membrane protein</topology>
    </subcellularLocation>
</comment>
<feature type="transmembrane region" description="Helical" evidence="5">
    <location>
        <begin position="26"/>
        <end position="46"/>
    </location>
</feature>
<reference evidence="7 8" key="1">
    <citation type="submission" date="2023-10" db="EMBL/GenBank/DDBJ databases">
        <title>Noviherbaspirillum sp. CPCC 100848 genome assembly.</title>
        <authorList>
            <person name="Li X.Y."/>
            <person name="Fang X.M."/>
        </authorList>
    </citation>
    <scope>NUCLEOTIDE SEQUENCE [LARGE SCALE GENOMIC DNA]</scope>
    <source>
        <strain evidence="7 8">CPCC 100848</strain>
    </source>
</reference>
<feature type="domain" description="STAS" evidence="6">
    <location>
        <begin position="449"/>
        <end position="555"/>
    </location>
</feature>
<sequence>MRFRLLRWLPFLRWPRPSTVTLARDAWAGLSVGLILIPQAIAYATLAGMPPETGLYAALLPAVIGALWGSSQLLAVGPVALTSLLVFGSLSPMAAPGSGQWVALAVWLAVYSGLFQFLLGAFRLGRVADLVSQPVIHGFINAAALIIIVSQLPDLFGLRGMPSGQWRSLASGSVELPAGALISSLFGIAAVLLLVLFKRLLPRFPGILAVSALAIAAAWQLDYQALGGAVIGHLPAGLPALALPPAISFEQHRALWPAAFVLALVSFTEAMSSCRTLARRQQTPWDENQELIGQGLAKIASGISGSFPVSGSFSRSALNLYAGAASAWSTLFSTACVLFALLFLLDIVYYLPRSVLAAMIIVPTFSLLDLGVFKRLLAMSRDDAMVAAVTFAVTLFSMPYLHWGVFAGIGLAMTSFLYRRSHPRIIEVSLHQDGTLRDRQRFGLAPIADDVLAVRMDSALNFLTAGPLDRFVSSACTQAPSIRRVLLCASGINDIDASGIEALEAMRITLEAKGVVLYMSAVKKQVSDVLERAGLLERIGPDCIFVTDAAAVGALRSAAIRQGDTR</sequence>